<dbReference type="Proteomes" id="UP000283530">
    <property type="component" value="Unassembled WGS sequence"/>
</dbReference>
<evidence type="ECO:0000259" key="2">
    <source>
        <dbReference type="PROSITE" id="PS50090"/>
    </source>
</evidence>
<dbReference type="AlphaFoldDB" id="A0A3S3R2V9"/>
<dbReference type="SUPFAM" id="SSF46689">
    <property type="entry name" value="Homeodomain-like"/>
    <property type="match status" value="1"/>
</dbReference>
<feature type="compositionally biased region" description="Low complexity" evidence="1">
    <location>
        <begin position="10"/>
        <end position="24"/>
    </location>
</feature>
<name>A0A3S3R2V9_9MAGN</name>
<dbReference type="CDD" id="cd00167">
    <property type="entry name" value="SANT"/>
    <property type="match status" value="1"/>
</dbReference>
<reference evidence="3 4" key="1">
    <citation type="journal article" date="2019" name="Nat. Plants">
        <title>Stout camphor tree genome fills gaps in understanding of flowering plant genome evolution.</title>
        <authorList>
            <person name="Chaw S.M."/>
            <person name="Liu Y.C."/>
            <person name="Wu Y.W."/>
            <person name="Wang H.Y."/>
            <person name="Lin C.I."/>
            <person name="Wu C.S."/>
            <person name="Ke H.M."/>
            <person name="Chang L.Y."/>
            <person name="Hsu C.Y."/>
            <person name="Yang H.T."/>
            <person name="Sudianto E."/>
            <person name="Hsu M.H."/>
            <person name="Wu K.P."/>
            <person name="Wang L.N."/>
            <person name="Leebens-Mack J.H."/>
            <person name="Tsai I.J."/>
        </authorList>
    </citation>
    <scope>NUCLEOTIDE SEQUENCE [LARGE SCALE GENOMIC DNA]</scope>
    <source>
        <strain evidence="4">cv. Chaw 1501</strain>
        <tissue evidence="3">Young leaves</tissue>
    </source>
</reference>
<keyword evidence="4" id="KW-1185">Reference proteome</keyword>
<organism evidence="3 4">
    <name type="scientific">Cinnamomum micranthum f. kanehirae</name>
    <dbReference type="NCBI Taxonomy" id="337451"/>
    <lineage>
        <taxon>Eukaryota</taxon>
        <taxon>Viridiplantae</taxon>
        <taxon>Streptophyta</taxon>
        <taxon>Embryophyta</taxon>
        <taxon>Tracheophyta</taxon>
        <taxon>Spermatophyta</taxon>
        <taxon>Magnoliopsida</taxon>
        <taxon>Magnoliidae</taxon>
        <taxon>Laurales</taxon>
        <taxon>Lauraceae</taxon>
        <taxon>Cinnamomum</taxon>
    </lineage>
</organism>
<gene>
    <name evidence="3" type="ORF">CKAN_02384000</name>
</gene>
<protein>
    <recommendedName>
        <fullName evidence="2">Myb-like domain-containing protein</fullName>
    </recommendedName>
</protein>
<dbReference type="OrthoDB" id="1063472at2759"/>
<evidence type="ECO:0000313" key="4">
    <source>
        <dbReference type="Proteomes" id="UP000283530"/>
    </source>
</evidence>
<dbReference type="EMBL" id="QPKB01000011">
    <property type="protein sequence ID" value="RWR94541.1"/>
    <property type="molecule type" value="Genomic_DNA"/>
</dbReference>
<feature type="domain" description="Myb-like" evidence="2">
    <location>
        <begin position="184"/>
        <end position="236"/>
    </location>
</feature>
<feature type="region of interest" description="Disordered" evidence="1">
    <location>
        <begin position="1"/>
        <end position="56"/>
    </location>
</feature>
<proteinExistence type="predicted"/>
<comment type="caution">
    <text evidence="3">The sequence shown here is derived from an EMBL/GenBank/DDBJ whole genome shotgun (WGS) entry which is preliminary data.</text>
</comment>
<evidence type="ECO:0000256" key="1">
    <source>
        <dbReference type="SAM" id="MobiDB-lite"/>
    </source>
</evidence>
<accession>A0A3S3R2V9</accession>
<evidence type="ECO:0000313" key="3">
    <source>
        <dbReference type="EMBL" id="RWR94541.1"/>
    </source>
</evidence>
<feature type="region of interest" description="Disordered" evidence="1">
    <location>
        <begin position="231"/>
        <end position="253"/>
    </location>
</feature>
<dbReference type="PROSITE" id="PS50090">
    <property type="entry name" value="MYB_LIKE"/>
    <property type="match status" value="1"/>
</dbReference>
<dbReference type="Gene3D" id="1.10.10.60">
    <property type="entry name" value="Homeodomain-like"/>
    <property type="match status" value="1"/>
</dbReference>
<sequence>MESSKKTSAKKTPATAKKTPATAKNPAQEMSNRPSDLNKVPDSPPATEIRPESRRSGVEVQVSVDLLLRARHQVMKSADVDPPSKKILDDLINAVIEPLDLGAAVEKNRFLRCKIVSDEIEMKLSHSSPAMEIGPENVELVETDTTEVIQAARTLLEIKSSSTKQQVFLTPEEEEAADILLVLKSSKEEVPWSTDEISLLMEKAACEDDPNWDTIQKLFFPNRSKEECKEMFNEKAEANQASHTKGKEAANEE</sequence>
<dbReference type="InterPro" id="IPR001005">
    <property type="entry name" value="SANT/Myb"/>
</dbReference>
<dbReference type="InterPro" id="IPR009057">
    <property type="entry name" value="Homeodomain-like_sf"/>
</dbReference>